<organism evidence="2 3">
    <name type="scientific">Anaerospora hongkongensis</name>
    <dbReference type="NCBI Taxonomy" id="244830"/>
    <lineage>
        <taxon>Bacteria</taxon>
        <taxon>Bacillati</taxon>
        <taxon>Bacillota</taxon>
        <taxon>Negativicutes</taxon>
        <taxon>Selenomonadales</taxon>
        <taxon>Sporomusaceae</taxon>
        <taxon>Anaerospora</taxon>
    </lineage>
</organism>
<evidence type="ECO:0000313" key="2">
    <source>
        <dbReference type="EMBL" id="TCL38312.1"/>
    </source>
</evidence>
<dbReference type="Gene3D" id="2.60.40.2870">
    <property type="match status" value="1"/>
</dbReference>
<keyword evidence="3" id="KW-1185">Reference proteome</keyword>
<dbReference type="InterPro" id="IPR032624">
    <property type="entry name" value="DUF4879"/>
</dbReference>
<dbReference type="AlphaFoldDB" id="A0A4R1Q0Q5"/>
<dbReference type="RefSeq" id="WP_132078132.1">
    <property type="nucleotide sequence ID" value="NZ_SLUI01000004.1"/>
</dbReference>
<dbReference type="EMBL" id="SLUI01000004">
    <property type="protein sequence ID" value="TCL38312.1"/>
    <property type="molecule type" value="Genomic_DNA"/>
</dbReference>
<accession>A0A4R1Q0Q5</accession>
<feature type="signal peptide" evidence="1">
    <location>
        <begin position="1"/>
        <end position="18"/>
    </location>
</feature>
<dbReference type="Pfam" id="PF16219">
    <property type="entry name" value="DUF4879"/>
    <property type="match status" value="1"/>
</dbReference>
<dbReference type="PROSITE" id="PS51257">
    <property type="entry name" value="PROKAR_LIPOPROTEIN"/>
    <property type="match status" value="1"/>
</dbReference>
<name>A0A4R1Q0Q5_9FIRM</name>
<keyword evidence="1" id="KW-0732">Signal</keyword>
<dbReference type="OrthoDB" id="1681106at2"/>
<comment type="caution">
    <text evidence="2">The sequence shown here is derived from an EMBL/GenBank/DDBJ whole genome shotgun (WGS) entry which is preliminary data.</text>
</comment>
<sequence>MKKTVILLVMLVLAVACAASVAAGPAPNLSSVQIAGIGTDSAGNWIKPVNHSIYPNKLSGDTLYLCVQFVGYPNWNLVFFYQNGSLINKNKLVNYKTTYITTDGFVSGYWKYYSIPLADLPGNTAGSLGQFSVKATGIRGGDYQDHVNNVNMAE</sequence>
<reference evidence="2 3" key="1">
    <citation type="submission" date="2019-03" db="EMBL/GenBank/DDBJ databases">
        <title>Genomic Encyclopedia of Type Strains, Phase IV (KMG-IV): sequencing the most valuable type-strain genomes for metagenomic binning, comparative biology and taxonomic classification.</title>
        <authorList>
            <person name="Goeker M."/>
        </authorList>
    </citation>
    <scope>NUCLEOTIDE SEQUENCE [LARGE SCALE GENOMIC DNA]</scope>
    <source>
        <strain evidence="2 3">DSM 15969</strain>
    </source>
</reference>
<dbReference type="Proteomes" id="UP000295063">
    <property type="component" value="Unassembled WGS sequence"/>
</dbReference>
<evidence type="ECO:0000256" key="1">
    <source>
        <dbReference type="SAM" id="SignalP"/>
    </source>
</evidence>
<evidence type="ECO:0000313" key="3">
    <source>
        <dbReference type="Proteomes" id="UP000295063"/>
    </source>
</evidence>
<proteinExistence type="predicted"/>
<feature type="chain" id="PRO_5039150538" evidence="1">
    <location>
        <begin position="19"/>
        <end position="154"/>
    </location>
</feature>
<protein>
    <submittedName>
        <fullName evidence="2">Uncharacterized protein DUF4879</fullName>
    </submittedName>
</protein>
<gene>
    <name evidence="2" type="ORF">EV210_104296</name>
</gene>